<comment type="caution">
    <text evidence="2">The sequence shown here is derived from an EMBL/GenBank/DDBJ whole genome shotgun (WGS) entry which is preliminary data.</text>
</comment>
<evidence type="ECO:0000313" key="3">
    <source>
        <dbReference type="Proteomes" id="UP000316778"/>
    </source>
</evidence>
<feature type="chain" id="PRO_5022104991" evidence="1">
    <location>
        <begin position="21"/>
        <end position="172"/>
    </location>
</feature>
<sequence length="172" mass="19412">MKTLITCCLLLALAAGPVSAQRKYLKEFQREYRGKAETYRIGLGFLAKIGGALLPASLIDEGEDKETAVVVKRMLRKVKRMKLYVIQAKNSDAIDRESLYRLRQNLADKAGLEPLLEVRDQGSTVYMMNKGKGDELGNVVVLIKDESELVMLHLRTRMLMKDIQDLIDLAKN</sequence>
<reference evidence="2 3" key="1">
    <citation type="journal article" date="2013" name="Stand. Genomic Sci.">
        <title>Genomic Encyclopedia of Type Strains, Phase I: The one thousand microbial genomes (KMG-I) project.</title>
        <authorList>
            <person name="Kyrpides N.C."/>
            <person name="Woyke T."/>
            <person name="Eisen J.A."/>
            <person name="Garrity G."/>
            <person name="Lilburn T.G."/>
            <person name="Beck B.J."/>
            <person name="Whitman W.B."/>
            <person name="Hugenholtz P."/>
            <person name="Klenk H.P."/>
        </authorList>
    </citation>
    <scope>NUCLEOTIDE SEQUENCE [LARGE SCALE GENOMIC DNA]</scope>
    <source>
        <strain evidence="2 3">DSM 13484</strain>
    </source>
</reference>
<protein>
    <submittedName>
        <fullName evidence="2">Uncharacterized protein DUF4252</fullName>
    </submittedName>
</protein>
<name>A0A562SLZ9_CHIJA</name>
<evidence type="ECO:0000256" key="1">
    <source>
        <dbReference type="SAM" id="SignalP"/>
    </source>
</evidence>
<dbReference type="AlphaFoldDB" id="A0A562SLZ9"/>
<dbReference type="OrthoDB" id="656399at2"/>
<dbReference type="Proteomes" id="UP000316778">
    <property type="component" value="Unassembled WGS sequence"/>
</dbReference>
<dbReference type="InterPro" id="IPR025348">
    <property type="entry name" value="DUF4252"/>
</dbReference>
<dbReference type="Pfam" id="PF14060">
    <property type="entry name" value="DUF4252"/>
    <property type="match status" value="1"/>
</dbReference>
<dbReference type="EMBL" id="VLLG01000006">
    <property type="protein sequence ID" value="TWI82381.1"/>
    <property type="molecule type" value="Genomic_DNA"/>
</dbReference>
<keyword evidence="3" id="KW-1185">Reference proteome</keyword>
<keyword evidence="1" id="KW-0732">Signal</keyword>
<feature type="signal peptide" evidence="1">
    <location>
        <begin position="1"/>
        <end position="20"/>
    </location>
</feature>
<gene>
    <name evidence="2" type="ORF">LX66_4953</name>
</gene>
<dbReference type="RefSeq" id="WP_145718420.1">
    <property type="nucleotide sequence ID" value="NZ_BAAAFY010000006.1"/>
</dbReference>
<evidence type="ECO:0000313" key="2">
    <source>
        <dbReference type="EMBL" id="TWI82381.1"/>
    </source>
</evidence>
<proteinExistence type="predicted"/>
<accession>A0A562SLZ9</accession>
<organism evidence="2 3">
    <name type="scientific">Chitinophaga japonensis</name>
    <name type="common">Flexibacter japonensis</name>
    <dbReference type="NCBI Taxonomy" id="104662"/>
    <lineage>
        <taxon>Bacteria</taxon>
        <taxon>Pseudomonadati</taxon>
        <taxon>Bacteroidota</taxon>
        <taxon>Chitinophagia</taxon>
        <taxon>Chitinophagales</taxon>
        <taxon>Chitinophagaceae</taxon>
        <taxon>Chitinophaga</taxon>
    </lineage>
</organism>